<organism evidence="2 3">
    <name type="scientific">Euplotes crassus</name>
    <dbReference type="NCBI Taxonomy" id="5936"/>
    <lineage>
        <taxon>Eukaryota</taxon>
        <taxon>Sar</taxon>
        <taxon>Alveolata</taxon>
        <taxon>Ciliophora</taxon>
        <taxon>Intramacronucleata</taxon>
        <taxon>Spirotrichea</taxon>
        <taxon>Hypotrichia</taxon>
        <taxon>Euplotida</taxon>
        <taxon>Euplotidae</taxon>
        <taxon>Moneuplotes</taxon>
    </lineage>
</organism>
<dbReference type="EMBL" id="CAMPGE010012173">
    <property type="protein sequence ID" value="CAI2370953.1"/>
    <property type="molecule type" value="Genomic_DNA"/>
</dbReference>
<accession>A0AAD1UP11</accession>
<gene>
    <name evidence="2" type="ORF">ECRASSUSDP1_LOCUS12273</name>
</gene>
<feature type="compositionally biased region" description="Basic and acidic residues" evidence="1">
    <location>
        <begin position="511"/>
        <end position="521"/>
    </location>
</feature>
<dbReference type="AlphaFoldDB" id="A0AAD1UP11"/>
<name>A0AAD1UP11_EUPCR</name>
<keyword evidence="3" id="KW-1185">Reference proteome</keyword>
<feature type="compositionally biased region" description="Polar residues" evidence="1">
    <location>
        <begin position="904"/>
        <end position="927"/>
    </location>
</feature>
<proteinExistence type="predicted"/>
<reference evidence="2" key="1">
    <citation type="submission" date="2023-07" db="EMBL/GenBank/DDBJ databases">
        <authorList>
            <consortium name="AG Swart"/>
            <person name="Singh M."/>
            <person name="Singh A."/>
            <person name="Seah K."/>
            <person name="Emmerich C."/>
        </authorList>
    </citation>
    <scope>NUCLEOTIDE SEQUENCE</scope>
    <source>
        <strain evidence="2">DP1</strain>
    </source>
</reference>
<evidence type="ECO:0000313" key="2">
    <source>
        <dbReference type="EMBL" id="CAI2370953.1"/>
    </source>
</evidence>
<feature type="region of interest" description="Disordered" evidence="1">
    <location>
        <begin position="855"/>
        <end position="877"/>
    </location>
</feature>
<comment type="caution">
    <text evidence="2">The sequence shown here is derived from an EMBL/GenBank/DDBJ whole genome shotgun (WGS) entry which is preliminary data.</text>
</comment>
<evidence type="ECO:0000313" key="3">
    <source>
        <dbReference type="Proteomes" id="UP001295684"/>
    </source>
</evidence>
<dbReference type="Proteomes" id="UP001295684">
    <property type="component" value="Unassembled WGS sequence"/>
</dbReference>
<sequence length="968" mass="111434">MSIWKDPKLYRKKHHAPRKPKVILSVTSLKNYIPSVIDLLDFPEEIENLLAQHKQILVENSIRKKVQILSKIDYHPRRNNEWSKTYLNNVNKKVERLRSEPMLCEFSAPSYKGFKKDLDYLVLGYSELDQELSKITLNINCSSLNAQKPSKSISEAPLPPNHPPLTPLPKIFTLITLPKIPKTALITLSKSLLPSFATLNTHPAFTSFNPTNPDATFPTKYKNMKICAHSYFCDYTEIYPSLPPPNSHALDVSDCRGVGAHALCRQLDEEDVRKRFKRVYAADSCGAEFGMRRTPRKKNIFSKKVYDCKKEAKKIPVFMLKNEIDKIKFKKTWQDVNNKSINTITTRSLFKEAAINLEQERINSSLLKRKSIFDPNSFLAPVSYKPQPFPKIFPKMHIPKQIIEKICTPKRLDFLSKDVVEPLTNYLESQILCNTYKKKNIDCKTVLAQKPSPALSSAKIETPVNRMDSIEKPLMVSTKSKIRTIEEPTSDVEFSISDLDFSEIEEVLEDSQTHTQKESKSESQSCSESSSSEHNILEDLELVFVSAQNMKQSVSQGGAFLIECLKPAKVHWINYNFLQKFEDNFKFWQIVIDGDTIVFINNPAIFNADNPNFEDEYCESAKQIFKIYCQFTKNLLFIMIALHETAPTKISKNIEIVTMNQDPLIQQSTVYSYQECAYLVNNLYIPETFEKKSLKAPNNIWKDRQNLEKFLSPDYEISIRCKTIIPLNAIGKYYFLEKLNSINIDHHDELSLDLFSSLIDVIDKPILEKAIETANRILFGSRISSETSQHMPRISAQKSIPLRRIVKSDFGASTISEEESSSESDRIEENIQKKINKSRKLKDIRRNLISRQVIKRSPTFGTSSKEESTDLTPESGDISQRYSFEALENKFKAKQNKKPVVFPTQPSYETPIQASNTTTSEESNIILNSVRKEDKRFGKQRQNQKTQRDELMRKINAQKYRIRQSQKP</sequence>
<evidence type="ECO:0000256" key="1">
    <source>
        <dbReference type="SAM" id="MobiDB-lite"/>
    </source>
</evidence>
<feature type="region of interest" description="Disordered" evidence="1">
    <location>
        <begin position="510"/>
        <end position="531"/>
    </location>
</feature>
<feature type="region of interest" description="Disordered" evidence="1">
    <location>
        <begin position="897"/>
        <end position="951"/>
    </location>
</feature>
<protein>
    <submittedName>
        <fullName evidence="2">Uncharacterized protein</fullName>
    </submittedName>
</protein>
<feature type="compositionally biased region" description="Low complexity" evidence="1">
    <location>
        <begin position="522"/>
        <end position="531"/>
    </location>
</feature>